<gene>
    <name evidence="7 9" type="primary">rpl23</name>
</gene>
<keyword evidence="4 7" id="KW-0689">Ribosomal protein</keyword>
<comment type="subunit">
    <text evidence="7">Part of the 50S ribosomal subunit.</text>
</comment>
<dbReference type="PANTHER" id="PTHR11620">
    <property type="entry name" value="60S RIBOSOMAL PROTEIN L23A"/>
    <property type="match status" value="1"/>
</dbReference>
<dbReference type="Pfam" id="PF00276">
    <property type="entry name" value="Ribosomal_L23"/>
    <property type="match status" value="1"/>
</dbReference>
<dbReference type="GO" id="GO:1990904">
    <property type="term" value="C:ribonucleoprotein complex"/>
    <property type="evidence" value="ECO:0007669"/>
    <property type="project" value="UniProtKB-KW"/>
</dbReference>
<dbReference type="PROSITE" id="PS00050">
    <property type="entry name" value="RIBOSOMAL_L23"/>
    <property type="match status" value="1"/>
</dbReference>
<proteinExistence type="inferred from homology"/>
<keyword evidence="9" id="KW-0150">Chloroplast</keyword>
<dbReference type="EMBL" id="MK085988">
    <property type="protein sequence ID" value="QBX97790.1"/>
    <property type="molecule type" value="Genomic_DNA"/>
</dbReference>
<accession>A0A4D6C284</accession>
<evidence type="ECO:0000256" key="3">
    <source>
        <dbReference type="ARBA" id="ARBA00022884"/>
    </source>
</evidence>
<dbReference type="AlphaFoldDB" id="A0A4D6C284"/>
<evidence type="ECO:0000256" key="6">
    <source>
        <dbReference type="ARBA" id="ARBA00035287"/>
    </source>
</evidence>
<sequence length="96" mass="10774">MRLDQIKKLVITEKSVRLFESQQYVFDVDPSLSKPQIRALIESHFNVRVSGVNTHRLPSKRSKGRTYATKRAIVTLAPGGTLPVLDQVVPNSSTEK</sequence>
<protein>
    <recommendedName>
        <fullName evidence="6 7">Large ribosomal subunit protein uL23c</fullName>
    </recommendedName>
</protein>
<comment type="function">
    <text evidence="7">Binds to 23S rRNA.</text>
</comment>
<evidence type="ECO:0000256" key="7">
    <source>
        <dbReference type="HAMAP-Rule" id="MF_01369"/>
    </source>
</evidence>
<comment type="subcellular location">
    <subcellularLocation>
        <location evidence="7">Plastid</location>
        <location evidence="7">Chloroplast</location>
    </subcellularLocation>
</comment>
<dbReference type="InterPro" id="IPR012678">
    <property type="entry name" value="Ribosomal_uL23/eL15/eS24_sf"/>
</dbReference>
<dbReference type="InterPro" id="IPR012677">
    <property type="entry name" value="Nucleotide-bd_a/b_plait_sf"/>
</dbReference>
<evidence type="ECO:0000256" key="8">
    <source>
        <dbReference type="RuleBase" id="RU003934"/>
    </source>
</evidence>
<dbReference type="GO" id="GO:0009507">
    <property type="term" value="C:chloroplast"/>
    <property type="evidence" value="ECO:0007669"/>
    <property type="project" value="UniProtKB-SubCell"/>
</dbReference>
<name>A0A4D6C284_9CHLO</name>
<dbReference type="GO" id="GO:0019843">
    <property type="term" value="F:rRNA binding"/>
    <property type="evidence" value="ECO:0007669"/>
    <property type="project" value="UniProtKB-UniRule"/>
</dbReference>
<reference evidence="9" key="1">
    <citation type="journal article" date="2019" name="Genome Biol. Evol.">
        <title>Tracing the Evolution of the Plastome and Mitogenome in the Chloropicophyceae Uncovered Convergent tRNA Gene Losses and a Variant Plastid Genetic Code.</title>
        <authorList>
            <person name="Turmel M."/>
            <person name="Dos Santos A.L."/>
            <person name="Otis C."/>
            <person name="Sergerie R."/>
            <person name="Lemieux C."/>
        </authorList>
    </citation>
    <scope>NUCLEOTIDE SEQUENCE</scope>
</reference>
<keyword evidence="2 7" id="KW-0699">rRNA-binding</keyword>
<comment type="similarity">
    <text evidence="1 7 8">Belongs to the universal ribosomal protein uL23 family.</text>
</comment>
<evidence type="ECO:0000313" key="9">
    <source>
        <dbReference type="EMBL" id="QBX97790.1"/>
    </source>
</evidence>
<evidence type="ECO:0000256" key="2">
    <source>
        <dbReference type="ARBA" id="ARBA00022730"/>
    </source>
</evidence>
<dbReference type="Gene3D" id="3.30.70.330">
    <property type="match status" value="1"/>
</dbReference>
<keyword evidence="3 7" id="KW-0694">RNA-binding</keyword>
<evidence type="ECO:0000256" key="5">
    <source>
        <dbReference type="ARBA" id="ARBA00023274"/>
    </source>
</evidence>
<dbReference type="GO" id="GO:0005840">
    <property type="term" value="C:ribosome"/>
    <property type="evidence" value="ECO:0007669"/>
    <property type="project" value="UniProtKB-KW"/>
</dbReference>
<dbReference type="SUPFAM" id="SSF54189">
    <property type="entry name" value="Ribosomal proteins S24e, L23 and L15e"/>
    <property type="match status" value="1"/>
</dbReference>
<keyword evidence="5 7" id="KW-0687">Ribonucleoprotein</keyword>
<evidence type="ECO:0000256" key="4">
    <source>
        <dbReference type="ARBA" id="ARBA00022980"/>
    </source>
</evidence>
<dbReference type="InterPro" id="IPR013025">
    <property type="entry name" value="Ribosomal_uL23-like"/>
</dbReference>
<dbReference type="GO" id="GO:0003735">
    <property type="term" value="F:structural constituent of ribosome"/>
    <property type="evidence" value="ECO:0007669"/>
    <property type="project" value="InterPro"/>
</dbReference>
<dbReference type="GO" id="GO:0006412">
    <property type="term" value="P:translation"/>
    <property type="evidence" value="ECO:0007669"/>
    <property type="project" value="UniProtKB-UniRule"/>
</dbReference>
<evidence type="ECO:0000256" key="1">
    <source>
        <dbReference type="ARBA" id="ARBA00006700"/>
    </source>
</evidence>
<dbReference type="InterPro" id="IPR001014">
    <property type="entry name" value="Ribosomal_uL23_CS"/>
</dbReference>
<organism evidence="9">
    <name type="scientific">Chloroparvula sp. RCC696</name>
    <dbReference type="NCBI Taxonomy" id="2565275"/>
    <lineage>
        <taxon>Eukaryota</taxon>
        <taxon>Viridiplantae</taxon>
        <taxon>Chlorophyta</taxon>
        <taxon>Chloropicophyceae</taxon>
        <taxon>Chloropicales</taxon>
        <taxon>Chloropicaceae</taxon>
        <taxon>Chloroparvula</taxon>
    </lineage>
</organism>
<keyword evidence="9" id="KW-0934">Plastid</keyword>
<geneLocation type="chloroplast" evidence="9"/>
<dbReference type="HAMAP" id="MF_01369_B">
    <property type="entry name" value="Ribosomal_uL23_B"/>
    <property type="match status" value="1"/>
</dbReference>